<accession>A0A0H1R501</accession>
<dbReference type="PATRIC" id="fig|1225564.3.peg.468"/>
<dbReference type="RefSeq" id="WP_047192505.1">
    <property type="nucleotide sequence ID" value="NZ_LCYG01000115.1"/>
</dbReference>
<dbReference type="OrthoDB" id="8020021at2"/>
<evidence type="ECO:0000313" key="2">
    <source>
        <dbReference type="Proteomes" id="UP000035489"/>
    </source>
</evidence>
<gene>
    <name evidence="1" type="ORF">AA309_29025</name>
</gene>
<dbReference type="AlphaFoldDB" id="A0A0H1R501"/>
<dbReference type="EMBL" id="LCYG01000115">
    <property type="protein sequence ID" value="KLK89861.1"/>
    <property type="molecule type" value="Genomic_DNA"/>
</dbReference>
<comment type="caution">
    <text evidence="1">The sequence shown here is derived from an EMBL/GenBank/DDBJ whole genome shotgun (WGS) entry which is preliminary data.</text>
</comment>
<sequence length="69" mass="7841">MSAHLYPCGQHVTFSDKRFLGSAWSGEFVIIRHLPSGDEAPRYEIKSIGEAYSRVAYENQLATSFTIFR</sequence>
<name>A0A0H1R501_9HYPH</name>
<evidence type="ECO:0000313" key="1">
    <source>
        <dbReference type="EMBL" id="KLK89861.1"/>
    </source>
</evidence>
<protein>
    <submittedName>
        <fullName evidence="1">Uncharacterized protein</fullName>
    </submittedName>
</protein>
<keyword evidence="2" id="KW-1185">Reference proteome</keyword>
<proteinExistence type="predicted"/>
<dbReference type="STRING" id="1225564.AA309_29025"/>
<reference evidence="1 2" key="1">
    <citation type="submission" date="2015-05" db="EMBL/GenBank/DDBJ databases">
        <title>Draft genome sequence of Microvirga vignae strain BR3299, a novel nitrogen fixing bacteria isolated from Brazil semi-aired region.</title>
        <authorList>
            <person name="Zilli J.E."/>
            <person name="Passos S.R."/>
            <person name="Leite J."/>
            <person name="Baldani J.I."/>
            <person name="Xavier G.R."/>
            <person name="Rumjaneck N.G."/>
            <person name="Simoes-Araujo J.L."/>
        </authorList>
    </citation>
    <scope>NUCLEOTIDE SEQUENCE [LARGE SCALE GENOMIC DNA]</scope>
    <source>
        <strain evidence="1 2">BR3299</strain>
    </source>
</reference>
<organism evidence="1 2">
    <name type="scientific">Microvirga vignae</name>
    <dbReference type="NCBI Taxonomy" id="1225564"/>
    <lineage>
        <taxon>Bacteria</taxon>
        <taxon>Pseudomonadati</taxon>
        <taxon>Pseudomonadota</taxon>
        <taxon>Alphaproteobacteria</taxon>
        <taxon>Hyphomicrobiales</taxon>
        <taxon>Methylobacteriaceae</taxon>
        <taxon>Microvirga</taxon>
    </lineage>
</organism>
<dbReference type="Proteomes" id="UP000035489">
    <property type="component" value="Unassembled WGS sequence"/>
</dbReference>